<dbReference type="GeneID" id="80909083"/>
<reference evidence="7" key="1">
    <citation type="submission" date="2022-10" db="EMBL/GenBank/DDBJ databases">
        <title>Tapping the CABI collections for fungal endophytes: first genome assemblies for Collariella, Neodidymelliopsis, Ascochyta clinopodiicola, Didymella pomorum, Didymosphaeria variabile, Neocosmospora piperis and Neocucurbitaria cava.</title>
        <authorList>
            <person name="Hill R."/>
        </authorList>
    </citation>
    <scope>NUCLEOTIDE SEQUENCE</scope>
    <source>
        <strain evidence="7">IMI 356815</strain>
    </source>
</reference>
<feature type="compositionally biased region" description="Basic and acidic residues" evidence="5">
    <location>
        <begin position="282"/>
        <end position="292"/>
    </location>
</feature>
<dbReference type="CDD" id="cd13970">
    <property type="entry name" value="ABC1_ADCK3"/>
    <property type="match status" value="1"/>
</dbReference>
<dbReference type="GO" id="GO:0005524">
    <property type="term" value="F:ATP binding"/>
    <property type="evidence" value="ECO:0007669"/>
    <property type="project" value="UniProtKB-KW"/>
</dbReference>
<evidence type="ECO:0000256" key="2">
    <source>
        <dbReference type="ARBA" id="ARBA00022679"/>
    </source>
</evidence>
<dbReference type="InterPro" id="IPR011009">
    <property type="entry name" value="Kinase-like_dom_sf"/>
</dbReference>
<dbReference type="InterPro" id="IPR034646">
    <property type="entry name" value="ADCK3_dom"/>
</dbReference>
<gene>
    <name evidence="7" type="ORF">N0V89_005553</name>
</gene>
<feature type="domain" description="ABC1 atypical kinase-like" evidence="6">
    <location>
        <begin position="552"/>
        <end position="794"/>
    </location>
</feature>
<dbReference type="InterPro" id="IPR004147">
    <property type="entry name" value="ABC1_dom"/>
</dbReference>
<dbReference type="PANTHER" id="PTHR43851">
    <property type="match status" value="1"/>
</dbReference>
<dbReference type="RefSeq" id="XP_056071597.1">
    <property type="nucleotide sequence ID" value="XM_056214330.1"/>
</dbReference>
<feature type="compositionally biased region" description="Basic and acidic residues" evidence="5">
    <location>
        <begin position="359"/>
        <end position="400"/>
    </location>
</feature>
<feature type="region of interest" description="Disordered" evidence="5">
    <location>
        <begin position="69"/>
        <end position="292"/>
    </location>
</feature>
<feature type="compositionally biased region" description="Polar residues" evidence="5">
    <location>
        <begin position="263"/>
        <end position="276"/>
    </location>
</feature>
<dbReference type="Proteomes" id="UP001140513">
    <property type="component" value="Unassembled WGS sequence"/>
</dbReference>
<keyword evidence="4" id="KW-0067">ATP-binding</keyword>
<evidence type="ECO:0000256" key="3">
    <source>
        <dbReference type="ARBA" id="ARBA00022741"/>
    </source>
</evidence>
<dbReference type="OrthoDB" id="201153at2759"/>
<accession>A0A9W8XN47</accession>
<keyword evidence="3" id="KW-0547">Nucleotide-binding</keyword>
<sequence length="904" mass="100937">MAGRRLIDAAKLFNASKSIAQQHVKLRSQQLDAYSKTSSLAKAAKNQTDRITLTLEAARALSQRLNEEVPKYASAAAQRPTASQDAEIPRRDTVREEKPREDTETGLEQDHPYDRSGRNTKAEAATEGELGVQQEDAERAPLPDGTIPSAGMTLEEETRGQDTFNERPVPEASKDPLANEHHTRLKDDEGMQPVGSKASTIPLPDKPTGALLDKVMSADQMRAQHEDSDQIPSHAHEPYSPSPAPQVQKLQEGHDQDVFYSRSVESQPTPLSSPKTQIPRYGETHQESDVHVRDEQLNQDVYYSAAEPNQEQMQKENIPERTAVPQQEKVPEGINTDVFRTKRVAKMLGGNPYQQNSHLDLKSAARTPHDHTKTAQGHDQDTFNVRRSEESQPSKPEEPLHQTQPSKLEEPLHQEQPATTEKEMHELASQLAKDAEAGSSPVSEIPIEVIHEPQKARYELRESRVPSSRFGRLWQYAGLGTSMAFGAVGESLRRATGTAAANGGSLMLSPGNLEILVAKLSRMRGAALKLGQIISFQDMKMLPPAIHEVLQRVQDSADYMPAWQRDKVLANNLGSEWRDLFESFEEKPIAAASIGQVHKAVLKSTGQTVAVKVQYPGVADSIDSDLNNLSILLTASRLLPKGLFLDRTIANARTELAWECDYLREAEWQERFREALADDPSVFKVPKTFPEACGRQVLTAELVHGVGVAKLPTLSQEKRDWIGTQILRLCLREIVEFKFMQTDPNWTNFLYNDKDHKIELLDFGASREYPDEFVDPYINVLIAASKDDRTAIRDLSIQLGYLTGAESQPMLDAHIQSVLTLAEPFQVSGPEVYDFRDQTITDRVRGLIPVMVRERLAPPPEETYSLHRKLSGAFLLCARLGSRVPCRDLFEKAVQTYRKGGKLE</sequence>
<protein>
    <recommendedName>
        <fullName evidence="6">ABC1 atypical kinase-like domain-containing protein</fullName>
    </recommendedName>
</protein>
<feature type="compositionally biased region" description="Basic and acidic residues" evidence="5">
    <location>
        <begin position="87"/>
        <end position="121"/>
    </location>
</feature>
<dbReference type="Pfam" id="PF03109">
    <property type="entry name" value="ABC1"/>
    <property type="match status" value="1"/>
</dbReference>
<keyword evidence="8" id="KW-1185">Reference proteome</keyword>
<dbReference type="InterPro" id="IPR051409">
    <property type="entry name" value="Atypical_kinase_ADCK"/>
</dbReference>
<feature type="compositionally biased region" description="Basic and acidic residues" evidence="5">
    <location>
        <begin position="156"/>
        <end position="189"/>
    </location>
</feature>
<proteinExistence type="inferred from homology"/>
<evidence type="ECO:0000256" key="5">
    <source>
        <dbReference type="SAM" id="MobiDB-lite"/>
    </source>
</evidence>
<dbReference type="EMBL" id="JAPEUX010000004">
    <property type="protein sequence ID" value="KAJ4353823.1"/>
    <property type="molecule type" value="Genomic_DNA"/>
</dbReference>
<evidence type="ECO:0000256" key="4">
    <source>
        <dbReference type="ARBA" id="ARBA00022840"/>
    </source>
</evidence>
<evidence type="ECO:0000259" key="6">
    <source>
        <dbReference type="Pfam" id="PF03109"/>
    </source>
</evidence>
<keyword evidence="2" id="KW-0808">Transferase</keyword>
<dbReference type="PANTHER" id="PTHR43851:SF3">
    <property type="entry name" value="COENZYME Q8"/>
    <property type="match status" value="1"/>
</dbReference>
<evidence type="ECO:0000313" key="7">
    <source>
        <dbReference type="EMBL" id="KAJ4353823.1"/>
    </source>
</evidence>
<dbReference type="AlphaFoldDB" id="A0A9W8XN47"/>
<comment type="similarity">
    <text evidence="1">Belongs to the protein kinase superfamily. ADCK protein kinase family.</text>
</comment>
<feature type="region of interest" description="Disordered" evidence="5">
    <location>
        <begin position="307"/>
        <end position="446"/>
    </location>
</feature>
<dbReference type="GO" id="GO:0006744">
    <property type="term" value="P:ubiquinone biosynthetic process"/>
    <property type="evidence" value="ECO:0007669"/>
    <property type="project" value="TreeGrafter"/>
</dbReference>
<comment type="caution">
    <text evidence="7">The sequence shown here is derived from an EMBL/GenBank/DDBJ whole genome shotgun (WGS) entry which is preliminary data.</text>
</comment>
<dbReference type="SUPFAM" id="SSF56112">
    <property type="entry name" value="Protein kinase-like (PK-like)"/>
    <property type="match status" value="1"/>
</dbReference>
<dbReference type="GO" id="GO:0016740">
    <property type="term" value="F:transferase activity"/>
    <property type="evidence" value="ECO:0007669"/>
    <property type="project" value="UniProtKB-KW"/>
</dbReference>
<evidence type="ECO:0000256" key="1">
    <source>
        <dbReference type="ARBA" id="ARBA00009670"/>
    </source>
</evidence>
<evidence type="ECO:0000313" key="8">
    <source>
        <dbReference type="Proteomes" id="UP001140513"/>
    </source>
</evidence>
<organism evidence="7 8">
    <name type="scientific">Didymosphaeria variabile</name>
    <dbReference type="NCBI Taxonomy" id="1932322"/>
    <lineage>
        <taxon>Eukaryota</taxon>
        <taxon>Fungi</taxon>
        <taxon>Dikarya</taxon>
        <taxon>Ascomycota</taxon>
        <taxon>Pezizomycotina</taxon>
        <taxon>Dothideomycetes</taxon>
        <taxon>Pleosporomycetidae</taxon>
        <taxon>Pleosporales</taxon>
        <taxon>Massarineae</taxon>
        <taxon>Didymosphaeriaceae</taxon>
        <taxon>Didymosphaeria</taxon>
    </lineage>
</organism>
<name>A0A9W8XN47_9PLEO</name>